<feature type="compositionally biased region" description="Polar residues" evidence="1">
    <location>
        <begin position="1"/>
        <end position="11"/>
    </location>
</feature>
<feature type="transmembrane region" description="Helical" evidence="2">
    <location>
        <begin position="106"/>
        <end position="128"/>
    </location>
</feature>
<evidence type="ECO:0000313" key="4">
    <source>
        <dbReference type="Proteomes" id="UP001223978"/>
    </source>
</evidence>
<keyword evidence="2" id="KW-0472">Membrane</keyword>
<evidence type="ECO:0000313" key="3">
    <source>
        <dbReference type="EMBL" id="MDI3404062.1"/>
    </source>
</evidence>
<gene>
    <name evidence="3" type="ORF">QIS96_09535</name>
</gene>
<keyword evidence="2" id="KW-1133">Transmembrane helix</keyword>
<evidence type="ECO:0008006" key="5">
    <source>
        <dbReference type="Google" id="ProtNLM"/>
    </source>
</evidence>
<accession>A0ABT6S7Q1</accession>
<reference evidence="3 4" key="1">
    <citation type="submission" date="2023-05" db="EMBL/GenBank/DDBJ databases">
        <title>Draft genome sequence of Streptomyces sp. B-S-A6 isolated from a cave soil in Thailand.</title>
        <authorList>
            <person name="Chamroensaksri N."/>
            <person name="Muangham S."/>
        </authorList>
    </citation>
    <scope>NUCLEOTIDE SEQUENCE [LARGE SCALE GENOMIC DNA]</scope>
    <source>
        <strain evidence="3 4">B-S-A6</strain>
    </source>
</reference>
<protein>
    <recommendedName>
        <fullName evidence="5">YggT family protein</fullName>
    </recommendedName>
</protein>
<sequence length="131" mass="14298">MSHTDPMSRQPYNDPAPYGHAPAPAPGHEPYPARRGPGDGSGQRRTALVIQAIGDVAAGFLGLWIVLYLLDANRANPFVGFVQGAAEFFGWWAEDIFTMEVEGLRILLNFGLPALIYLALGHGIATWLRRL</sequence>
<name>A0ABT6S7Q1_9ACTN</name>
<keyword evidence="2" id="KW-0812">Transmembrane</keyword>
<feature type="transmembrane region" description="Helical" evidence="2">
    <location>
        <begin position="48"/>
        <end position="70"/>
    </location>
</feature>
<evidence type="ECO:0000256" key="1">
    <source>
        <dbReference type="SAM" id="MobiDB-lite"/>
    </source>
</evidence>
<organism evidence="3 4">
    <name type="scientific">Streptomyces cavernicola</name>
    <dbReference type="NCBI Taxonomy" id="3043613"/>
    <lineage>
        <taxon>Bacteria</taxon>
        <taxon>Bacillati</taxon>
        <taxon>Actinomycetota</taxon>
        <taxon>Actinomycetes</taxon>
        <taxon>Kitasatosporales</taxon>
        <taxon>Streptomycetaceae</taxon>
        <taxon>Streptomyces</taxon>
    </lineage>
</organism>
<dbReference type="Proteomes" id="UP001223978">
    <property type="component" value="Unassembled WGS sequence"/>
</dbReference>
<proteinExistence type="predicted"/>
<feature type="region of interest" description="Disordered" evidence="1">
    <location>
        <begin position="1"/>
        <end position="43"/>
    </location>
</feature>
<evidence type="ECO:0000256" key="2">
    <source>
        <dbReference type="SAM" id="Phobius"/>
    </source>
</evidence>
<comment type="caution">
    <text evidence="3">The sequence shown here is derived from an EMBL/GenBank/DDBJ whole genome shotgun (WGS) entry which is preliminary data.</text>
</comment>
<dbReference type="RefSeq" id="WP_282542018.1">
    <property type="nucleotide sequence ID" value="NZ_JASCIQ010000008.1"/>
</dbReference>
<keyword evidence="4" id="KW-1185">Reference proteome</keyword>
<dbReference type="EMBL" id="JASCIQ010000008">
    <property type="protein sequence ID" value="MDI3404062.1"/>
    <property type="molecule type" value="Genomic_DNA"/>
</dbReference>